<protein>
    <recommendedName>
        <fullName evidence="4">DoxX family protein</fullName>
    </recommendedName>
</protein>
<feature type="transmembrane region" description="Helical" evidence="1">
    <location>
        <begin position="56"/>
        <end position="81"/>
    </location>
</feature>
<gene>
    <name evidence="2" type="ORF">HDF25_003256</name>
</gene>
<organism evidence="2 3">
    <name type="scientific">Pedobacter cryoconitis</name>
    <dbReference type="NCBI Taxonomy" id="188932"/>
    <lineage>
        <taxon>Bacteria</taxon>
        <taxon>Pseudomonadati</taxon>
        <taxon>Bacteroidota</taxon>
        <taxon>Sphingobacteriia</taxon>
        <taxon>Sphingobacteriales</taxon>
        <taxon>Sphingobacteriaceae</taxon>
        <taxon>Pedobacter</taxon>
    </lineage>
</organism>
<dbReference type="Proteomes" id="UP000521017">
    <property type="component" value="Unassembled WGS sequence"/>
</dbReference>
<dbReference type="EMBL" id="JACHCC010000008">
    <property type="protein sequence ID" value="MBB6501093.1"/>
    <property type="molecule type" value="Genomic_DNA"/>
</dbReference>
<accession>A0A7X0ML61</accession>
<keyword evidence="1" id="KW-1133">Transmembrane helix</keyword>
<feature type="transmembrane region" description="Helical" evidence="1">
    <location>
        <begin position="88"/>
        <end position="109"/>
    </location>
</feature>
<feature type="transmembrane region" description="Helical" evidence="1">
    <location>
        <begin position="115"/>
        <end position="139"/>
    </location>
</feature>
<feature type="transmembrane region" description="Helical" evidence="1">
    <location>
        <begin position="160"/>
        <end position="179"/>
    </location>
</feature>
<proteinExistence type="predicted"/>
<evidence type="ECO:0000313" key="2">
    <source>
        <dbReference type="EMBL" id="MBB6501093.1"/>
    </source>
</evidence>
<evidence type="ECO:0008006" key="4">
    <source>
        <dbReference type="Google" id="ProtNLM"/>
    </source>
</evidence>
<evidence type="ECO:0000256" key="1">
    <source>
        <dbReference type="SAM" id="Phobius"/>
    </source>
</evidence>
<comment type="caution">
    <text evidence="2">The sequence shown here is derived from an EMBL/GenBank/DDBJ whole genome shotgun (WGS) entry which is preliminary data.</text>
</comment>
<sequence>MNWRKVHFYLHTFCRYFLATMILSYAFAKILGTQFTTQPGTYDKPVGSLSGFELTWYYYSYSFWYGLFIAGSQIVSSLLLFFRKTTRLGIVLFLSFMVNILLVDFAYDIEGAKGFATLMTIMALFIFFSEFPLFIKYFLTEPPLFQDNERPDWFNKFSKIKWIYIPLVFVGFFLLVSTLKNRYMGQNQFYGSWQNMDGSSQFNRLHFEAVNTFRINERYENAKIANGKYTFTKDTIVLKAFTKEYQTILNNDKTNAILNPDTTKSIILIKGKYQIDGTNLSIQTDSGKIVFKKIVRQKSAN</sequence>
<dbReference type="AlphaFoldDB" id="A0A7X0ML61"/>
<name>A0A7X0ML61_9SPHI</name>
<evidence type="ECO:0000313" key="3">
    <source>
        <dbReference type="Proteomes" id="UP000521017"/>
    </source>
</evidence>
<dbReference type="RefSeq" id="WP_184626486.1">
    <property type="nucleotide sequence ID" value="NZ_JACHCC010000008.1"/>
</dbReference>
<reference evidence="2 3" key="1">
    <citation type="submission" date="2020-08" db="EMBL/GenBank/DDBJ databases">
        <title>Genomic Encyclopedia of Type Strains, Phase IV (KMG-V): Genome sequencing to study the core and pangenomes of soil and plant-associated prokaryotes.</title>
        <authorList>
            <person name="Whitman W."/>
        </authorList>
    </citation>
    <scope>NUCLEOTIDE SEQUENCE [LARGE SCALE GENOMIC DNA]</scope>
    <source>
        <strain evidence="2 3">M2T3</strain>
    </source>
</reference>
<keyword evidence="1" id="KW-0812">Transmembrane</keyword>
<feature type="transmembrane region" description="Helical" evidence="1">
    <location>
        <begin position="12"/>
        <end position="36"/>
    </location>
</feature>
<keyword evidence="1" id="KW-0472">Membrane</keyword>